<proteinExistence type="predicted"/>
<organism evidence="2 3">
    <name type="scientific">Acetobacter fabarum</name>
    <dbReference type="NCBI Taxonomy" id="483199"/>
    <lineage>
        <taxon>Bacteria</taxon>
        <taxon>Pseudomonadati</taxon>
        <taxon>Pseudomonadota</taxon>
        <taxon>Alphaproteobacteria</taxon>
        <taxon>Acetobacterales</taxon>
        <taxon>Acetobacteraceae</taxon>
        <taxon>Acetobacter</taxon>
    </lineage>
</organism>
<dbReference type="Proteomes" id="UP000216151">
    <property type="component" value="Unassembled WGS sequence"/>
</dbReference>
<reference evidence="2 3" key="1">
    <citation type="submission" date="2017-04" db="EMBL/GenBank/DDBJ databases">
        <title>Kefir bacterial isolates.</title>
        <authorList>
            <person name="Kim Y."/>
            <person name="Blasche S."/>
            <person name="Patil K.R."/>
        </authorList>
    </citation>
    <scope>NUCLEOTIDE SEQUENCE [LARGE SCALE GENOMIC DNA]</scope>
    <source>
        <strain evidence="2 3">KR</strain>
    </source>
</reference>
<feature type="transmembrane region" description="Helical" evidence="1">
    <location>
        <begin position="40"/>
        <end position="60"/>
    </location>
</feature>
<name>A0A269XTZ6_9PROT</name>
<keyword evidence="3" id="KW-1185">Reference proteome</keyword>
<sequence length="197" mass="22132">MKSLFVPMSETQCVTYYVLNDRKCLKTAKNEHVYFDLSSLHLVCPLLYIVMFICAPLGVLNGNLFSFSLKSLLGKLSISPVTWTPIHGNGTGLVGNFRRTVSQIAKNLFSVRFTLHLVRNQLFQRIVIPLRGPGRAGATKWRGGSNLQLEFISYLSFSHAMTNEVPKQAHTALIMENMTYPTGNRVSVAENRFMGIF</sequence>
<dbReference type="AlphaFoldDB" id="A0A269XTZ6"/>
<accession>A0A269XTZ6</accession>
<evidence type="ECO:0000313" key="2">
    <source>
        <dbReference type="EMBL" id="PAK76787.1"/>
    </source>
</evidence>
<gene>
    <name evidence="2" type="ORF">B8X00_13100</name>
</gene>
<keyword evidence="1" id="KW-0812">Transmembrane</keyword>
<comment type="caution">
    <text evidence="2">The sequence shown here is derived from an EMBL/GenBank/DDBJ whole genome shotgun (WGS) entry which is preliminary data.</text>
</comment>
<protein>
    <submittedName>
        <fullName evidence="2">Uncharacterized protein</fullName>
    </submittedName>
</protein>
<dbReference type="EMBL" id="NCXK01000044">
    <property type="protein sequence ID" value="PAK76787.1"/>
    <property type="molecule type" value="Genomic_DNA"/>
</dbReference>
<keyword evidence="1" id="KW-1133">Transmembrane helix</keyword>
<keyword evidence="1" id="KW-0472">Membrane</keyword>
<evidence type="ECO:0000313" key="3">
    <source>
        <dbReference type="Proteomes" id="UP000216151"/>
    </source>
</evidence>
<evidence type="ECO:0000256" key="1">
    <source>
        <dbReference type="SAM" id="Phobius"/>
    </source>
</evidence>